<evidence type="ECO:0000313" key="3">
    <source>
        <dbReference type="Proteomes" id="UP001281614"/>
    </source>
</evidence>
<feature type="compositionally biased region" description="Basic residues" evidence="1">
    <location>
        <begin position="12"/>
        <end position="21"/>
    </location>
</feature>
<evidence type="ECO:0000313" key="2">
    <source>
        <dbReference type="EMBL" id="KAK2770152.1"/>
    </source>
</evidence>
<reference evidence="2" key="1">
    <citation type="submission" date="2023-02" db="EMBL/GenBank/DDBJ databases">
        <title>Colletotrichum kahawae CIFC_Que2 genome sequencing and assembly.</title>
        <authorList>
            <person name="Baroncelli R."/>
        </authorList>
    </citation>
    <scope>NUCLEOTIDE SEQUENCE</scope>
    <source>
        <strain evidence="2">CIFC_Que2</strain>
    </source>
</reference>
<proteinExistence type="predicted"/>
<protein>
    <submittedName>
        <fullName evidence="2">Uncharacterized protein</fullName>
    </submittedName>
</protein>
<dbReference type="EMBL" id="VYYT01000101">
    <property type="protein sequence ID" value="KAK2770152.1"/>
    <property type="molecule type" value="Genomic_DNA"/>
</dbReference>
<evidence type="ECO:0000256" key="1">
    <source>
        <dbReference type="SAM" id="MobiDB-lite"/>
    </source>
</evidence>
<feature type="region of interest" description="Disordered" evidence="1">
    <location>
        <begin position="1"/>
        <end position="31"/>
    </location>
</feature>
<dbReference type="AlphaFoldDB" id="A0AAD9YLL1"/>
<keyword evidence="3" id="KW-1185">Reference proteome</keyword>
<comment type="caution">
    <text evidence="2">The sequence shown here is derived from an EMBL/GenBank/DDBJ whole genome shotgun (WGS) entry which is preliminary data.</text>
</comment>
<organism evidence="2 3">
    <name type="scientific">Colletotrichum kahawae</name>
    <name type="common">Coffee berry disease fungus</name>
    <dbReference type="NCBI Taxonomy" id="34407"/>
    <lineage>
        <taxon>Eukaryota</taxon>
        <taxon>Fungi</taxon>
        <taxon>Dikarya</taxon>
        <taxon>Ascomycota</taxon>
        <taxon>Pezizomycotina</taxon>
        <taxon>Sordariomycetes</taxon>
        <taxon>Hypocreomycetidae</taxon>
        <taxon>Glomerellales</taxon>
        <taxon>Glomerellaceae</taxon>
        <taxon>Colletotrichum</taxon>
        <taxon>Colletotrichum gloeosporioides species complex</taxon>
    </lineage>
</organism>
<gene>
    <name evidence="2" type="ORF">CKAH01_04495</name>
</gene>
<name>A0AAD9YLL1_COLKA</name>
<accession>A0AAD9YLL1</accession>
<dbReference type="Proteomes" id="UP001281614">
    <property type="component" value="Unassembled WGS sequence"/>
</dbReference>
<sequence length="51" mass="6061">MGSSENNLRPMGHPRNRHKFPTHANMVPTRRTSCFNPEKAERLLRLNFWVQ</sequence>